<dbReference type="PANTHER" id="PTHR41259">
    <property type="entry name" value="DOUBLE-STRAND BREAK REPAIR RAD50 ATPASE, PUTATIVE-RELATED"/>
    <property type="match status" value="1"/>
</dbReference>
<organism evidence="3 4">
    <name type="scientific">Sulfoacidibacillus thermotolerans</name>
    <name type="common">Acidibacillus sulfuroxidans</name>
    <dbReference type="NCBI Taxonomy" id="1765684"/>
    <lineage>
        <taxon>Bacteria</taxon>
        <taxon>Bacillati</taxon>
        <taxon>Bacillota</taxon>
        <taxon>Bacilli</taxon>
        <taxon>Bacillales</taxon>
        <taxon>Alicyclobacillaceae</taxon>
        <taxon>Sulfoacidibacillus</taxon>
    </lineage>
</organism>
<keyword evidence="4" id="KW-1185">Reference proteome</keyword>
<dbReference type="PANTHER" id="PTHR41259:SF1">
    <property type="entry name" value="DOUBLE-STRAND BREAK REPAIR RAD50 ATPASE, PUTATIVE-RELATED"/>
    <property type="match status" value="1"/>
</dbReference>
<dbReference type="SUPFAM" id="SSF52540">
    <property type="entry name" value="P-loop containing nucleoside triphosphate hydrolases"/>
    <property type="match status" value="1"/>
</dbReference>
<name>A0A2U3D7H3_SULT2</name>
<dbReference type="InterPro" id="IPR038734">
    <property type="entry name" value="YhaN_AAA"/>
</dbReference>
<sequence length="1179" mass="137314">MKIERLEVPALLHFAPFHLDFKRGKQSLHVIYGPNEAGKSTLLKVLLDLLFGGEVEEDFKASYGGRETALRGVLCGEGQTELVILRKIYRKQLRLFDTDRHSAAQVQRVLDQWLGQMDRERFQLFFGFNHERLRQGGESLLRADGQAEISLFEAASGLTSLQSILQQLGEQTKELFDPSWRKNSKKKLNQAWQNYKEQKEAVRKTSLRADHWQEMNREILRLEQEIRLMRTGVEEKRAQVARLQRVLRVRGVLLNLRETQKAVQALGTVTEFAKEADHRIEGIVHVIEESTKQLQSYHLRLEQERDEYKSVHVNRALLQWEDAIEGLQAELSRYAEALREVPNLHSTIKQMQSVRAQLAQELAPDHGLEEVVTWRIAVVDRERIKQLADDWQEIDHKLQRCLEDLQEIESEHQEIQLEMSQLGGKRDISILRTILEEVLGHGELEEHLHEMQGQIEKSIQSLTKKLRQQQIWQGGMERLHDLSLPLNETREVYLVKWDRMEQEIEQRVRDELAVQKRLADLNAELTAFDLAGHIPDESELYAVRERRNQGWRLIKKVWLESFEDVMAIADFAGTTSLAQAFEAAMMRADETVDVLWREVKRVASRAELVSQKVKQEQLLDDLQKNRRVLEEGLEDLKVQWEKEWEASGIKPKSPREMKEWISDHYNEWLKELRMIQSLQADQLAIEQQLQTDQNHLRKAISAMDDSLEGKLLSRKEAMAIARQIVETAQGQNHKWDQLSEQQLKLAKNHSKVQQQQVIWLQKQKQGESEYEQLRVHYPFLPMQVSRSSALLERLGNFFSLSSELKKKQEDLTRIEEICADFERTASYVAKGIQEEVPDDIHWGSWVRLMGERLKEARNQAARSEEIYRRLQHLESVIASAKQDLQTQKEQLARELGKYACKNLGELLSLIDKWRESQELSAKQEALLQQLYVSGDGMTKEALEEEMVLAPAYDLIQPRIDTLESEIARQDDEIQLKAELLGKKRRDFAQMDGTRSDAALHAQTAEFYLTEVDRYWNEYLRAELARRFLQHAMGQFREQNESGILQRASEFFSRLTLGKYAELQVEYEQEIPYLLAIAKDGARRKIGQMSDGTRDQLFLALRLAFVWKHLTHVQPMPLIMDDILVHFDDERTAATLELLAEFAEKTQILYFTHQQSIVQMIPTLRHADVVAIHSLVPHLV</sequence>
<dbReference type="Proteomes" id="UP000245380">
    <property type="component" value="Unassembled WGS sequence"/>
</dbReference>
<evidence type="ECO:0000256" key="1">
    <source>
        <dbReference type="SAM" id="Coils"/>
    </source>
</evidence>
<reference evidence="3 4" key="1">
    <citation type="submission" date="2016-11" db="EMBL/GenBank/DDBJ databases">
        <title>Comparative genomics of Acidibacillus ferroxidans species.</title>
        <authorList>
            <person name="Oliveira G."/>
            <person name="Nunes G."/>
            <person name="Oliveira R."/>
            <person name="Araujo F."/>
            <person name="Salim A."/>
            <person name="Scholte L."/>
            <person name="Morais D."/>
            <person name="Nancucheo I."/>
            <person name="Johnson D.B."/>
            <person name="Grail B."/>
            <person name="Bittencourt J."/>
            <person name="Valadares R."/>
        </authorList>
    </citation>
    <scope>NUCLEOTIDE SEQUENCE [LARGE SCALE GENOMIC DNA]</scope>
    <source>
        <strain evidence="3 4">Y002</strain>
    </source>
</reference>
<comment type="caution">
    <text evidence="3">The sequence shown here is derived from an EMBL/GenBank/DDBJ whole genome shotgun (WGS) entry which is preliminary data.</text>
</comment>
<gene>
    <name evidence="3" type="ORF">BM613_09605</name>
</gene>
<dbReference type="RefSeq" id="WP_181363029.1">
    <property type="nucleotide sequence ID" value="NZ_MPDK01000016.1"/>
</dbReference>
<evidence type="ECO:0000259" key="2">
    <source>
        <dbReference type="Pfam" id="PF13514"/>
    </source>
</evidence>
<evidence type="ECO:0000313" key="4">
    <source>
        <dbReference type="Proteomes" id="UP000245380"/>
    </source>
</evidence>
<dbReference type="Gene3D" id="3.40.50.300">
    <property type="entry name" value="P-loop containing nucleotide triphosphate hydrolases"/>
    <property type="match status" value="2"/>
</dbReference>
<dbReference type="EMBL" id="MPDK01000016">
    <property type="protein sequence ID" value="PWI57234.1"/>
    <property type="molecule type" value="Genomic_DNA"/>
</dbReference>
<dbReference type="AlphaFoldDB" id="A0A2U3D7H3"/>
<keyword evidence="1" id="KW-0175">Coiled coil</keyword>
<protein>
    <recommendedName>
        <fullName evidence="2">YhaN AAA domain-containing protein</fullName>
    </recommendedName>
</protein>
<dbReference type="Pfam" id="PF13514">
    <property type="entry name" value="AAA_27"/>
    <property type="match status" value="1"/>
</dbReference>
<feature type="domain" description="YhaN AAA" evidence="2">
    <location>
        <begin position="1"/>
        <end position="212"/>
    </location>
</feature>
<dbReference type="InterPro" id="IPR027417">
    <property type="entry name" value="P-loop_NTPase"/>
</dbReference>
<feature type="coiled-coil region" evidence="1">
    <location>
        <begin position="398"/>
        <end position="425"/>
    </location>
</feature>
<evidence type="ECO:0000313" key="3">
    <source>
        <dbReference type="EMBL" id="PWI57234.1"/>
    </source>
</evidence>
<feature type="coiled-coil region" evidence="1">
    <location>
        <begin position="287"/>
        <end position="337"/>
    </location>
</feature>
<accession>A0A2U3D7H3</accession>
<feature type="coiled-coil region" evidence="1">
    <location>
        <begin position="605"/>
        <end position="639"/>
    </location>
</feature>
<proteinExistence type="predicted"/>
<feature type="coiled-coil region" evidence="1">
    <location>
        <begin position="853"/>
        <end position="901"/>
    </location>
</feature>